<dbReference type="GO" id="GO:0004557">
    <property type="term" value="F:alpha-galactosidase activity"/>
    <property type="evidence" value="ECO:0000318"/>
    <property type="project" value="GO_Central"/>
</dbReference>
<name>A0A7M7TGK2_STRPU</name>
<dbReference type="RefSeq" id="XP_011684091.1">
    <property type="nucleotide sequence ID" value="XM_011685789.2"/>
</dbReference>
<evidence type="ECO:0000256" key="11">
    <source>
        <dbReference type="SAM" id="SignalP"/>
    </source>
</evidence>
<dbReference type="SUPFAM" id="SSF51445">
    <property type="entry name" value="(Trans)glycosidases"/>
    <property type="match status" value="1"/>
</dbReference>
<evidence type="ECO:0000256" key="9">
    <source>
        <dbReference type="ARBA" id="ARBA00023295"/>
    </source>
</evidence>
<dbReference type="InterPro" id="IPR013780">
    <property type="entry name" value="Glyco_hydro_b"/>
</dbReference>
<dbReference type="GO" id="GO:0005764">
    <property type="term" value="C:lysosome"/>
    <property type="evidence" value="ECO:0007669"/>
    <property type="project" value="UniProtKB-SubCell"/>
</dbReference>
<dbReference type="PRINTS" id="PR00740">
    <property type="entry name" value="GLHYDRLASE27"/>
</dbReference>
<feature type="signal peptide" evidence="11">
    <location>
        <begin position="1"/>
        <end position="24"/>
    </location>
</feature>
<dbReference type="InterPro" id="IPR035373">
    <property type="entry name" value="Melibiase/NAGA_C"/>
</dbReference>
<keyword evidence="5" id="KW-0443">Lipid metabolism</keyword>
<keyword evidence="4 10" id="KW-0378">Hydrolase</keyword>
<dbReference type="PROSITE" id="PS00512">
    <property type="entry name" value="ALPHA_GALACTOSIDASE"/>
    <property type="match status" value="1"/>
</dbReference>
<evidence type="ECO:0000256" key="2">
    <source>
        <dbReference type="ARBA" id="ARBA00009743"/>
    </source>
</evidence>
<dbReference type="OMA" id="NAYYCDI"/>
<dbReference type="OrthoDB" id="5795902at2759"/>
<feature type="chain" id="PRO_5033914951" description="Alpha-galactosidase" evidence="11">
    <location>
        <begin position="25"/>
        <end position="430"/>
    </location>
</feature>
<evidence type="ECO:0000256" key="4">
    <source>
        <dbReference type="ARBA" id="ARBA00022801"/>
    </source>
</evidence>
<accession>A0A7M7TGK2</accession>
<protein>
    <recommendedName>
        <fullName evidence="10">Alpha-galactosidase</fullName>
        <ecNumber evidence="10">3.2.1.-</ecNumber>
    </recommendedName>
</protein>
<evidence type="ECO:0000256" key="1">
    <source>
        <dbReference type="ARBA" id="ARBA00004371"/>
    </source>
</evidence>
<evidence type="ECO:0000313" key="13">
    <source>
        <dbReference type="EnsemblMetazoa" id="XP_786834"/>
    </source>
</evidence>
<dbReference type="InterPro" id="IPR000111">
    <property type="entry name" value="Glyco_hydro_27/36_CS"/>
</dbReference>
<evidence type="ECO:0000256" key="5">
    <source>
        <dbReference type="ARBA" id="ARBA00023098"/>
    </source>
</evidence>
<dbReference type="Pfam" id="PF16499">
    <property type="entry name" value="Melibiase_2"/>
    <property type="match status" value="1"/>
</dbReference>
<evidence type="ECO:0000256" key="8">
    <source>
        <dbReference type="ARBA" id="ARBA00023228"/>
    </source>
</evidence>
<keyword evidence="9 10" id="KW-0326">Glycosidase</keyword>
<evidence type="ECO:0000256" key="7">
    <source>
        <dbReference type="ARBA" id="ARBA00023180"/>
    </source>
</evidence>
<comment type="similarity">
    <text evidence="2 10">Belongs to the glycosyl hydrolase 27 family.</text>
</comment>
<keyword evidence="6 10" id="KW-1015">Disulfide bond</keyword>
<evidence type="ECO:0000256" key="6">
    <source>
        <dbReference type="ARBA" id="ARBA00023157"/>
    </source>
</evidence>
<dbReference type="Gene3D" id="3.20.20.70">
    <property type="entry name" value="Aldolase class I"/>
    <property type="match status" value="1"/>
</dbReference>
<dbReference type="EnsemblMetazoa" id="XM_011685789">
    <property type="protein sequence ID" value="XP_011684091"/>
    <property type="gene ID" value="LOC581755"/>
</dbReference>
<dbReference type="GO" id="GO:0009311">
    <property type="term" value="P:oligosaccharide metabolic process"/>
    <property type="evidence" value="ECO:0000318"/>
    <property type="project" value="GO_Central"/>
</dbReference>
<keyword evidence="7" id="KW-0325">Glycoprotein</keyword>
<keyword evidence="11" id="KW-0732">Signal</keyword>
<dbReference type="RefSeq" id="XP_786834.2">
    <property type="nucleotide sequence ID" value="XM_781741.5"/>
</dbReference>
<dbReference type="InterPro" id="IPR013785">
    <property type="entry name" value="Aldolase_TIM"/>
</dbReference>
<keyword evidence="8" id="KW-0458">Lysosome</keyword>
<dbReference type="PANTHER" id="PTHR11452">
    <property type="entry name" value="ALPHA-GALACTOSIDASE/ALPHA-N-ACETYLGALACTOSAMINIDASE"/>
    <property type="match status" value="1"/>
</dbReference>
<dbReference type="Pfam" id="PF17450">
    <property type="entry name" value="Melibiase_2_C"/>
    <property type="match status" value="1"/>
</dbReference>
<reference evidence="14" key="1">
    <citation type="submission" date="2015-02" db="EMBL/GenBank/DDBJ databases">
        <title>Genome sequencing for Strongylocentrotus purpuratus.</title>
        <authorList>
            <person name="Murali S."/>
            <person name="Liu Y."/>
            <person name="Vee V."/>
            <person name="English A."/>
            <person name="Wang M."/>
            <person name="Skinner E."/>
            <person name="Han Y."/>
            <person name="Muzny D.M."/>
            <person name="Worley K.C."/>
            <person name="Gibbs R.A."/>
        </authorList>
    </citation>
    <scope>NUCLEOTIDE SEQUENCE</scope>
</reference>
<feature type="domain" description="Alpha galactosidase A C-terminal" evidence="12">
    <location>
        <begin position="314"/>
        <end position="397"/>
    </location>
</feature>
<dbReference type="InParanoid" id="A0A7M7TGK2"/>
<dbReference type="Proteomes" id="UP000007110">
    <property type="component" value="Unassembled WGS sequence"/>
</dbReference>
<dbReference type="CDD" id="cd14792">
    <property type="entry name" value="GH27"/>
    <property type="match status" value="1"/>
</dbReference>
<comment type="subunit">
    <text evidence="3 10">Homodimer.</text>
</comment>
<evidence type="ECO:0000259" key="12">
    <source>
        <dbReference type="Pfam" id="PF17450"/>
    </source>
</evidence>
<dbReference type="FunFam" id="3.20.20.70:FF:000197">
    <property type="entry name" value="Alpha-galactosidase"/>
    <property type="match status" value="1"/>
</dbReference>
<dbReference type="GO" id="GO:0016139">
    <property type="term" value="P:glycoside catabolic process"/>
    <property type="evidence" value="ECO:0000318"/>
    <property type="project" value="GO_Central"/>
</dbReference>
<proteinExistence type="inferred from homology"/>
<dbReference type="Gene3D" id="2.60.40.1180">
    <property type="entry name" value="Golgi alpha-mannosidase II"/>
    <property type="match status" value="1"/>
</dbReference>
<dbReference type="EC" id="3.2.1.-" evidence="10"/>
<reference evidence="13" key="2">
    <citation type="submission" date="2021-01" db="UniProtKB">
        <authorList>
            <consortium name="EnsemblMetazoa"/>
        </authorList>
    </citation>
    <scope>IDENTIFICATION</scope>
</reference>
<dbReference type="SUPFAM" id="SSF51011">
    <property type="entry name" value="Glycosyl hydrolase domain"/>
    <property type="match status" value="1"/>
</dbReference>
<sequence>MDHRLLNAIVAIQAITLCIHSAYSLDNGLARTPPMGWCSWERFRCDTDCVRDPDNCVSEHLYKTMADLVVSEGYKDLGYEFINMDDCWMASTRDSNGRLYGDPTRFPNGMKALADYVHSKGLKLGIYESMGYATCQKLPGTFGHIETDAQTFADWGIDMVKMDTCHTPSVELTGEGFMNFSRALNGTGRPIVYSCEWAHVQSSNFSIIAETCNTFRNYIDIQDSWTNVMTIIEFFASKQDIFTNVSGPGSYSDPDMLIVGDYSLSIDQSKAQMALWSIMAAQLMMSNDLRTLAPWAKEILQNKEVIAVNQDPLGIMGKRVFTTAAKIEVWAKPLSGESFAAVVFSKRTDMPYNCTFTISKLNFTHAAGYKVRDLFLSKDLGTFLPGDDISVMVNPVGVVMIRADPVMNYRNKEEKNRVISTLGDIIYSFK</sequence>
<dbReference type="AlphaFoldDB" id="A0A7M7TGK2"/>
<dbReference type="InterPro" id="IPR017853">
    <property type="entry name" value="GH"/>
</dbReference>
<dbReference type="GO" id="GO:0005737">
    <property type="term" value="C:cytoplasm"/>
    <property type="evidence" value="ECO:0000318"/>
    <property type="project" value="GO_Central"/>
</dbReference>
<dbReference type="KEGG" id="spu:581755"/>
<dbReference type="InterPro" id="IPR002241">
    <property type="entry name" value="Glyco_hydro_27"/>
</dbReference>
<dbReference type="GeneID" id="581755"/>
<evidence type="ECO:0000256" key="3">
    <source>
        <dbReference type="ARBA" id="ARBA00011738"/>
    </source>
</evidence>
<evidence type="ECO:0000313" key="14">
    <source>
        <dbReference type="Proteomes" id="UP000007110"/>
    </source>
</evidence>
<keyword evidence="14" id="KW-1185">Reference proteome</keyword>
<organism evidence="13 14">
    <name type="scientific">Strongylocentrotus purpuratus</name>
    <name type="common">Purple sea urchin</name>
    <dbReference type="NCBI Taxonomy" id="7668"/>
    <lineage>
        <taxon>Eukaryota</taxon>
        <taxon>Metazoa</taxon>
        <taxon>Echinodermata</taxon>
        <taxon>Eleutherozoa</taxon>
        <taxon>Echinozoa</taxon>
        <taxon>Echinoidea</taxon>
        <taxon>Euechinoidea</taxon>
        <taxon>Echinacea</taxon>
        <taxon>Camarodonta</taxon>
        <taxon>Echinidea</taxon>
        <taxon>Strongylocentrotidae</taxon>
        <taxon>Strongylocentrotus</taxon>
    </lineage>
</organism>
<dbReference type="PANTHER" id="PTHR11452:SF83">
    <property type="entry name" value="ALPHA-GALACTOSIDASE"/>
    <property type="match status" value="1"/>
</dbReference>
<dbReference type="EnsemblMetazoa" id="XM_781741">
    <property type="protein sequence ID" value="XP_786834"/>
    <property type="gene ID" value="LOC581755"/>
</dbReference>
<dbReference type="GO" id="GO:0006629">
    <property type="term" value="P:lipid metabolic process"/>
    <property type="evidence" value="ECO:0007669"/>
    <property type="project" value="UniProtKB-KW"/>
</dbReference>
<evidence type="ECO:0000256" key="10">
    <source>
        <dbReference type="RuleBase" id="RU361168"/>
    </source>
</evidence>
<comment type="subcellular location">
    <subcellularLocation>
        <location evidence="1">Lysosome</location>
    </subcellularLocation>
</comment>